<comment type="caution">
    <text evidence="2">The sequence shown here is derived from an EMBL/GenBank/DDBJ whole genome shotgun (WGS) entry which is preliminary data.</text>
</comment>
<feature type="chain" id="PRO_5013028127" evidence="1">
    <location>
        <begin position="21"/>
        <end position="155"/>
    </location>
</feature>
<reference evidence="2 3" key="1">
    <citation type="submission" date="2016-07" db="EMBL/GenBank/DDBJ databases">
        <title>Pervasive Adenine N6-methylation of Active Genes in Fungi.</title>
        <authorList>
            <consortium name="DOE Joint Genome Institute"/>
            <person name="Mondo S.J."/>
            <person name="Dannebaum R.O."/>
            <person name="Kuo R.C."/>
            <person name="Labutti K."/>
            <person name="Haridas S."/>
            <person name="Kuo A."/>
            <person name="Salamov A."/>
            <person name="Ahrendt S.R."/>
            <person name="Lipzen A."/>
            <person name="Sullivan W."/>
            <person name="Andreopoulos W.B."/>
            <person name="Clum A."/>
            <person name="Lindquist E."/>
            <person name="Daum C."/>
            <person name="Ramamoorthy G.K."/>
            <person name="Gryganskyi A."/>
            <person name="Culley D."/>
            <person name="Magnuson J.K."/>
            <person name="James T.Y."/>
            <person name="O'Malley M.A."/>
            <person name="Stajich J.E."/>
            <person name="Spatafora J.W."/>
            <person name="Visel A."/>
            <person name="Grigoriev I.V."/>
        </authorList>
    </citation>
    <scope>NUCLEOTIDE SEQUENCE [LARGE SCALE GENOMIC DNA]</scope>
    <source>
        <strain evidence="2 3">CBS 931.73</strain>
    </source>
</reference>
<dbReference type="Proteomes" id="UP000193498">
    <property type="component" value="Unassembled WGS sequence"/>
</dbReference>
<dbReference type="AlphaFoldDB" id="A0A1Y1XTD3"/>
<evidence type="ECO:0000313" key="2">
    <source>
        <dbReference type="EMBL" id="ORX88973.1"/>
    </source>
</evidence>
<dbReference type="InParanoid" id="A0A1Y1XTD3"/>
<dbReference type="EMBL" id="MCFE01000486">
    <property type="protein sequence ID" value="ORX88973.1"/>
    <property type="molecule type" value="Genomic_DNA"/>
</dbReference>
<accession>A0A1Y1XTD3</accession>
<proteinExistence type="predicted"/>
<gene>
    <name evidence="2" type="ORF">K493DRAFT_306171</name>
</gene>
<keyword evidence="1" id="KW-0732">Signal</keyword>
<organism evidence="2 3">
    <name type="scientific">Basidiobolus meristosporus CBS 931.73</name>
    <dbReference type="NCBI Taxonomy" id="1314790"/>
    <lineage>
        <taxon>Eukaryota</taxon>
        <taxon>Fungi</taxon>
        <taxon>Fungi incertae sedis</taxon>
        <taxon>Zoopagomycota</taxon>
        <taxon>Entomophthoromycotina</taxon>
        <taxon>Basidiobolomycetes</taxon>
        <taxon>Basidiobolales</taxon>
        <taxon>Basidiobolaceae</taxon>
        <taxon>Basidiobolus</taxon>
    </lineage>
</organism>
<sequence>MHFYILAAILGLVTLEVVTAVPAGYSSPYTQSFKKVYLRRVPCGQHAIPCHSNTRTFVLPSAPVAEVPLLRQVFTTVTRKHDNLNVAHAERGKGLNVKYQAGPSLELEGSAGASEYAKKKGAEHSEDGTAYPYVYMQPEVEYSAPVETTQCVDNC</sequence>
<name>A0A1Y1XTD3_9FUNG</name>
<evidence type="ECO:0000313" key="3">
    <source>
        <dbReference type="Proteomes" id="UP000193498"/>
    </source>
</evidence>
<protein>
    <submittedName>
        <fullName evidence="2">Uncharacterized protein</fullName>
    </submittedName>
</protein>
<keyword evidence="3" id="KW-1185">Reference proteome</keyword>
<feature type="signal peptide" evidence="1">
    <location>
        <begin position="1"/>
        <end position="20"/>
    </location>
</feature>
<evidence type="ECO:0000256" key="1">
    <source>
        <dbReference type="SAM" id="SignalP"/>
    </source>
</evidence>